<dbReference type="HOGENOM" id="CLU_050131_0_3_1"/>
<reference evidence="7 8" key="1">
    <citation type="journal article" date="2012" name="Proc. Natl. Acad. Sci. U.S.A.">
        <title>Comparative genomics of Ceriporiopsis subvermispora and Phanerochaete chrysosporium provide insight into selective ligninolysis.</title>
        <authorList>
            <person name="Fernandez-Fueyo E."/>
            <person name="Ruiz-Duenas F.J."/>
            <person name="Ferreira P."/>
            <person name="Floudas D."/>
            <person name="Hibbett D.S."/>
            <person name="Canessa P."/>
            <person name="Larrondo L.F."/>
            <person name="James T.Y."/>
            <person name="Seelenfreund D."/>
            <person name="Lobos S."/>
            <person name="Polanco R."/>
            <person name="Tello M."/>
            <person name="Honda Y."/>
            <person name="Watanabe T."/>
            <person name="Watanabe T."/>
            <person name="Ryu J.S."/>
            <person name="Kubicek C.P."/>
            <person name="Schmoll M."/>
            <person name="Gaskell J."/>
            <person name="Hammel K.E."/>
            <person name="St John F.J."/>
            <person name="Vanden Wymelenberg A."/>
            <person name="Sabat G."/>
            <person name="Splinter BonDurant S."/>
            <person name="Syed K."/>
            <person name="Yadav J.S."/>
            <person name="Doddapaneni H."/>
            <person name="Subramanian V."/>
            <person name="Lavin J.L."/>
            <person name="Oguiza J.A."/>
            <person name="Perez G."/>
            <person name="Pisabarro A.G."/>
            <person name="Ramirez L."/>
            <person name="Santoyo F."/>
            <person name="Master E."/>
            <person name="Coutinho P.M."/>
            <person name="Henrissat B."/>
            <person name="Lombard V."/>
            <person name="Magnuson J.K."/>
            <person name="Kuees U."/>
            <person name="Hori C."/>
            <person name="Igarashi K."/>
            <person name="Samejima M."/>
            <person name="Held B.W."/>
            <person name="Barry K.W."/>
            <person name="LaButti K.M."/>
            <person name="Lapidus A."/>
            <person name="Lindquist E.A."/>
            <person name="Lucas S.M."/>
            <person name="Riley R."/>
            <person name="Salamov A.A."/>
            <person name="Hoffmeister D."/>
            <person name="Schwenk D."/>
            <person name="Hadar Y."/>
            <person name="Yarden O."/>
            <person name="de Vries R.P."/>
            <person name="Wiebenga A."/>
            <person name="Stenlid J."/>
            <person name="Eastwood D."/>
            <person name="Grigoriev I.V."/>
            <person name="Berka R.M."/>
            <person name="Blanchette R.A."/>
            <person name="Kersten P."/>
            <person name="Martinez A.T."/>
            <person name="Vicuna R."/>
            <person name="Cullen D."/>
        </authorList>
    </citation>
    <scope>NUCLEOTIDE SEQUENCE [LARGE SCALE GENOMIC DNA]</scope>
    <source>
        <strain evidence="7 8">B</strain>
    </source>
</reference>
<dbReference type="GO" id="GO:0005739">
    <property type="term" value="C:mitochondrion"/>
    <property type="evidence" value="ECO:0007669"/>
    <property type="project" value="GOC"/>
</dbReference>
<evidence type="ECO:0000259" key="6">
    <source>
        <dbReference type="PROSITE" id="PS51352"/>
    </source>
</evidence>
<evidence type="ECO:0000256" key="1">
    <source>
        <dbReference type="ARBA" id="ARBA00010996"/>
    </source>
</evidence>
<keyword evidence="5" id="KW-0812">Transmembrane</keyword>
<dbReference type="CDD" id="cd02968">
    <property type="entry name" value="SCO"/>
    <property type="match status" value="1"/>
</dbReference>
<feature type="transmembrane region" description="Helical" evidence="5">
    <location>
        <begin position="71"/>
        <end position="88"/>
    </location>
</feature>
<feature type="disulfide bond" description="Redox-active" evidence="4">
    <location>
        <begin position="144"/>
        <end position="148"/>
    </location>
</feature>
<dbReference type="InterPro" id="IPR003782">
    <property type="entry name" value="SCO1/SenC"/>
</dbReference>
<accession>M2QZ44</accession>
<dbReference type="GO" id="GO:0033617">
    <property type="term" value="P:mitochondrial respiratory chain complex IV assembly"/>
    <property type="evidence" value="ECO:0007669"/>
    <property type="project" value="TreeGrafter"/>
</dbReference>
<dbReference type="PROSITE" id="PS51352">
    <property type="entry name" value="THIOREDOXIN_2"/>
    <property type="match status" value="1"/>
</dbReference>
<feature type="domain" description="Thioredoxin" evidence="6">
    <location>
        <begin position="106"/>
        <end position="270"/>
    </location>
</feature>
<dbReference type="FunFam" id="3.40.30.10:FF:000013">
    <property type="entry name" value="Blast:Protein SCO1 homolog, mitochondrial"/>
    <property type="match status" value="1"/>
</dbReference>
<sequence length="280" mass="31112">MSLIVVRIGSAKDTSVLGQIQEAVSGELSPFSLEDITDWASVKKGYAQSTPRPNFSGAKDRAAVGVFTPKAAGLFIATGVALFLYFRYEKEKLHEKKLKEMEDKQLGKAHVGGPLSMTTHEGKIFTEKDLLGKWNLIYFGFTNCPDICPEELDKMSVAVTKLDKELGPIVQPIFISVDPARDSQEQIARYVSEFHPRMLGLTGDYAAVKAACKAYRVYFSTPPNTQPGDDYLVDHSIFFYLMDPDGQFVEAFSKASTVEDVAGRVKQEVAEWEQEHGRKV</sequence>
<evidence type="ECO:0000256" key="2">
    <source>
        <dbReference type="ARBA" id="ARBA00023008"/>
    </source>
</evidence>
<keyword evidence="3" id="KW-0479">Metal-binding</keyword>
<keyword evidence="5" id="KW-1133">Transmembrane helix</keyword>
<gene>
    <name evidence="7" type="ORF">CERSUDRAFT_109186</name>
</gene>
<dbReference type="InterPro" id="IPR013766">
    <property type="entry name" value="Thioredoxin_domain"/>
</dbReference>
<evidence type="ECO:0000313" key="7">
    <source>
        <dbReference type="EMBL" id="EMD31806.1"/>
    </source>
</evidence>
<proteinExistence type="inferred from homology"/>
<name>M2QZ44_CERS8</name>
<evidence type="ECO:0000256" key="3">
    <source>
        <dbReference type="PIRSR" id="PIRSR603782-1"/>
    </source>
</evidence>
<dbReference type="Gene3D" id="3.40.30.10">
    <property type="entry name" value="Glutaredoxin"/>
    <property type="match status" value="1"/>
</dbReference>
<dbReference type="PANTHER" id="PTHR12151">
    <property type="entry name" value="ELECTRON TRANSPORT PROTIN SCO1/SENC FAMILY MEMBER"/>
    <property type="match status" value="1"/>
</dbReference>
<keyword evidence="5" id="KW-0472">Membrane</keyword>
<comment type="similarity">
    <text evidence="1">Belongs to the SCO1/2 family.</text>
</comment>
<keyword evidence="2 3" id="KW-0186">Copper</keyword>
<feature type="binding site" evidence="3">
    <location>
        <position position="144"/>
    </location>
    <ligand>
        <name>Cu cation</name>
        <dbReference type="ChEBI" id="CHEBI:23378"/>
    </ligand>
</feature>
<protein>
    <recommendedName>
        <fullName evidence="6">Thioredoxin domain-containing protein</fullName>
    </recommendedName>
</protein>
<dbReference type="PANTHER" id="PTHR12151:SF5">
    <property type="entry name" value="AT19154P"/>
    <property type="match status" value="1"/>
</dbReference>
<evidence type="ECO:0000313" key="8">
    <source>
        <dbReference type="Proteomes" id="UP000016930"/>
    </source>
</evidence>
<keyword evidence="8" id="KW-1185">Reference proteome</keyword>
<dbReference type="Proteomes" id="UP000016930">
    <property type="component" value="Unassembled WGS sequence"/>
</dbReference>
<evidence type="ECO:0000256" key="5">
    <source>
        <dbReference type="SAM" id="Phobius"/>
    </source>
</evidence>
<dbReference type="SUPFAM" id="SSF52833">
    <property type="entry name" value="Thioredoxin-like"/>
    <property type="match status" value="1"/>
</dbReference>
<organism evidence="7 8">
    <name type="scientific">Ceriporiopsis subvermispora (strain B)</name>
    <name type="common">White-rot fungus</name>
    <name type="synonym">Gelatoporia subvermispora</name>
    <dbReference type="NCBI Taxonomy" id="914234"/>
    <lineage>
        <taxon>Eukaryota</taxon>
        <taxon>Fungi</taxon>
        <taxon>Dikarya</taxon>
        <taxon>Basidiomycota</taxon>
        <taxon>Agaricomycotina</taxon>
        <taxon>Agaricomycetes</taxon>
        <taxon>Polyporales</taxon>
        <taxon>Gelatoporiaceae</taxon>
        <taxon>Gelatoporia</taxon>
    </lineage>
</organism>
<dbReference type="InterPro" id="IPR036249">
    <property type="entry name" value="Thioredoxin-like_sf"/>
</dbReference>
<feature type="binding site" evidence="3">
    <location>
        <position position="235"/>
    </location>
    <ligand>
        <name>Cu cation</name>
        <dbReference type="ChEBI" id="CHEBI:23378"/>
    </ligand>
</feature>
<dbReference type="GO" id="GO:0005507">
    <property type="term" value="F:copper ion binding"/>
    <property type="evidence" value="ECO:0007669"/>
    <property type="project" value="UniProtKB-ARBA"/>
</dbReference>
<dbReference type="Pfam" id="PF02630">
    <property type="entry name" value="SCO1-SenC"/>
    <property type="match status" value="1"/>
</dbReference>
<dbReference type="STRING" id="914234.M2QZ44"/>
<feature type="binding site" evidence="3">
    <location>
        <position position="148"/>
    </location>
    <ligand>
        <name>Cu cation</name>
        <dbReference type="ChEBI" id="CHEBI:23378"/>
    </ligand>
</feature>
<dbReference type="OrthoDB" id="270009at2759"/>
<keyword evidence="4" id="KW-1015">Disulfide bond</keyword>
<evidence type="ECO:0000256" key="4">
    <source>
        <dbReference type="PIRSR" id="PIRSR603782-2"/>
    </source>
</evidence>
<dbReference type="EMBL" id="KB445815">
    <property type="protein sequence ID" value="EMD31806.1"/>
    <property type="molecule type" value="Genomic_DNA"/>
</dbReference>
<dbReference type="AlphaFoldDB" id="M2QZ44"/>